<proteinExistence type="predicted"/>
<sequence>MPCRIRNWTKFNHYKDRTTVWIKLHKTLLDNSDYHAMPAEAAKYLPLAWLVASEANGELPAPPTLAFRLRISEAKVLQLLTDWSEFVEHDASDLLAEPEQPASLDKIRKIRKSSVAPPALPDEATRLAALLRDLILKNDSKAKVPTNGGLSNWADPIDKLNRLDGREWAEIEAVIRFTQQDEFWRKNIKSAGALRGVDRNGGDKFSRLLDDSGQSKIKHDMARAKKADQEQERRARKAIAERPPRNPEGGIAAITDILGDLKGGS</sequence>
<feature type="compositionally biased region" description="Basic and acidic residues" evidence="1">
    <location>
        <begin position="217"/>
        <end position="245"/>
    </location>
</feature>
<reference evidence="2" key="1">
    <citation type="journal article" date="2015" name="Front. Microbiol.">
        <title>Combining genomic sequencing methods to explore viral diversity and reveal potential virus-host interactions.</title>
        <authorList>
            <person name="Chow C.E."/>
            <person name="Winget D.M."/>
            <person name="White R.A.III."/>
            <person name="Hallam S.J."/>
            <person name="Suttle C.A."/>
        </authorList>
    </citation>
    <scope>NUCLEOTIDE SEQUENCE</scope>
    <source>
        <strain evidence="2">Anoxic2_3</strain>
    </source>
</reference>
<reference evidence="2" key="2">
    <citation type="submission" date="2015-03" db="EMBL/GenBank/DDBJ databases">
        <authorList>
            <person name="Chow C.-E.T."/>
            <person name="Winget D.M."/>
            <person name="White R.A.III."/>
            <person name="Hallam S.J."/>
            <person name="Suttle C.A."/>
        </authorList>
    </citation>
    <scope>NUCLEOTIDE SEQUENCE</scope>
    <source>
        <strain evidence="2">Anoxic2_3</strain>
    </source>
</reference>
<accession>A0A0F7L7G0</accession>
<protein>
    <submittedName>
        <fullName evidence="2">Uncharacterized protein</fullName>
    </submittedName>
</protein>
<organism evidence="2">
    <name type="scientific">uncultured marine virus</name>
    <dbReference type="NCBI Taxonomy" id="186617"/>
    <lineage>
        <taxon>Viruses</taxon>
        <taxon>environmental samples</taxon>
    </lineage>
</organism>
<name>A0A0F7L7G0_9VIRU</name>
<feature type="region of interest" description="Disordered" evidence="1">
    <location>
        <begin position="216"/>
        <end position="252"/>
    </location>
</feature>
<evidence type="ECO:0000313" key="2">
    <source>
        <dbReference type="EMBL" id="AKH46931.1"/>
    </source>
</evidence>
<dbReference type="EMBL" id="KR029587">
    <property type="protein sequence ID" value="AKH46931.1"/>
    <property type="molecule type" value="Genomic_DNA"/>
</dbReference>
<evidence type="ECO:0000256" key="1">
    <source>
        <dbReference type="SAM" id="MobiDB-lite"/>
    </source>
</evidence>